<dbReference type="AlphaFoldDB" id="A0A0D3J9T5"/>
<dbReference type="HOGENOM" id="CLU_2042455_0_0_1"/>
<reference evidence="2" key="1">
    <citation type="journal article" date="2013" name="Nature">
        <title>Pan genome of the phytoplankton Emiliania underpins its global distribution.</title>
        <authorList>
            <person name="Read B.A."/>
            <person name="Kegel J."/>
            <person name="Klute M.J."/>
            <person name="Kuo A."/>
            <person name="Lefebvre S.C."/>
            <person name="Maumus F."/>
            <person name="Mayer C."/>
            <person name="Miller J."/>
            <person name="Monier A."/>
            <person name="Salamov A."/>
            <person name="Young J."/>
            <person name="Aguilar M."/>
            <person name="Claverie J.M."/>
            <person name="Frickenhaus S."/>
            <person name="Gonzalez K."/>
            <person name="Herman E.K."/>
            <person name="Lin Y.C."/>
            <person name="Napier J."/>
            <person name="Ogata H."/>
            <person name="Sarno A.F."/>
            <person name="Shmutz J."/>
            <person name="Schroeder D."/>
            <person name="de Vargas C."/>
            <person name="Verret F."/>
            <person name="von Dassow P."/>
            <person name="Valentin K."/>
            <person name="Van de Peer Y."/>
            <person name="Wheeler G."/>
            <person name="Dacks J.B."/>
            <person name="Delwiche C.F."/>
            <person name="Dyhrman S.T."/>
            <person name="Glockner G."/>
            <person name="John U."/>
            <person name="Richards T."/>
            <person name="Worden A.Z."/>
            <person name="Zhang X."/>
            <person name="Grigoriev I.V."/>
            <person name="Allen A.E."/>
            <person name="Bidle K."/>
            <person name="Borodovsky M."/>
            <person name="Bowler C."/>
            <person name="Brownlee C."/>
            <person name="Cock J.M."/>
            <person name="Elias M."/>
            <person name="Gladyshev V.N."/>
            <person name="Groth M."/>
            <person name="Guda C."/>
            <person name="Hadaegh A."/>
            <person name="Iglesias-Rodriguez M.D."/>
            <person name="Jenkins J."/>
            <person name="Jones B.M."/>
            <person name="Lawson T."/>
            <person name="Leese F."/>
            <person name="Lindquist E."/>
            <person name="Lobanov A."/>
            <person name="Lomsadze A."/>
            <person name="Malik S.B."/>
            <person name="Marsh M.E."/>
            <person name="Mackinder L."/>
            <person name="Mock T."/>
            <person name="Mueller-Roeber B."/>
            <person name="Pagarete A."/>
            <person name="Parker M."/>
            <person name="Probert I."/>
            <person name="Quesneville H."/>
            <person name="Raines C."/>
            <person name="Rensing S.A."/>
            <person name="Riano-Pachon D.M."/>
            <person name="Richier S."/>
            <person name="Rokitta S."/>
            <person name="Shiraiwa Y."/>
            <person name="Soanes D.M."/>
            <person name="van der Giezen M."/>
            <person name="Wahlund T.M."/>
            <person name="Williams B."/>
            <person name="Wilson W."/>
            <person name="Wolfe G."/>
            <person name="Wurch L.L."/>
        </authorList>
    </citation>
    <scope>NUCLEOTIDE SEQUENCE</scope>
</reference>
<dbReference type="KEGG" id="ehx:EMIHUDRAFT_444720"/>
<evidence type="ECO:0000313" key="2">
    <source>
        <dbReference type="Proteomes" id="UP000013827"/>
    </source>
</evidence>
<proteinExistence type="predicted"/>
<sequence length="121" mass="12664">MPCITATVMQRNPDCAQNLAFPESPSTILMCTDASCWEKALKGPAPPVCMPCTTFGVGFVNSAAPPGGFPWARHAPPCCEKDVGRSTVHLGASVDAHPCCKVGTRKDGSCVPCGSVWDRIG</sequence>
<accession>A0A0D3J9T5</accession>
<dbReference type="GeneID" id="17262483"/>
<evidence type="ECO:0000313" key="1">
    <source>
        <dbReference type="EnsemblProtists" id="EOD20270"/>
    </source>
</evidence>
<dbReference type="PaxDb" id="2903-EOD16323"/>
<dbReference type="GeneID" id="17265814"/>
<dbReference type="RefSeq" id="XP_005768752.1">
    <property type="nucleotide sequence ID" value="XM_005768695.1"/>
</dbReference>
<dbReference type="Proteomes" id="UP000013827">
    <property type="component" value="Unassembled WGS sequence"/>
</dbReference>
<dbReference type="EnsemblProtists" id="EOD16323">
    <property type="protein sequence ID" value="EOD16323"/>
    <property type="gene ID" value="EMIHUDRAFT_436566"/>
</dbReference>
<protein>
    <submittedName>
        <fullName evidence="1">Uncharacterized protein</fullName>
    </submittedName>
</protein>
<dbReference type="RefSeq" id="XP_005772699.1">
    <property type="nucleotide sequence ID" value="XM_005772642.1"/>
</dbReference>
<reference evidence="1" key="2">
    <citation type="submission" date="2024-10" db="UniProtKB">
        <authorList>
            <consortium name="EnsemblProtists"/>
        </authorList>
    </citation>
    <scope>IDENTIFICATION</scope>
</reference>
<name>A0A0D3J9T5_EMIH1</name>
<keyword evidence="2" id="KW-1185">Reference proteome</keyword>
<dbReference type="KEGG" id="ehx:EMIHUDRAFT_436566"/>
<organism evidence="1 2">
    <name type="scientific">Emiliania huxleyi (strain CCMP1516)</name>
    <dbReference type="NCBI Taxonomy" id="280463"/>
    <lineage>
        <taxon>Eukaryota</taxon>
        <taxon>Haptista</taxon>
        <taxon>Haptophyta</taxon>
        <taxon>Prymnesiophyceae</taxon>
        <taxon>Isochrysidales</taxon>
        <taxon>Noelaerhabdaceae</taxon>
        <taxon>Emiliania</taxon>
    </lineage>
</organism>
<dbReference type="EnsemblProtists" id="EOD20270">
    <property type="protein sequence ID" value="EOD20270"/>
    <property type="gene ID" value="EMIHUDRAFT_444720"/>
</dbReference>